<accession>A0A0S4X474</accession>
<reference evidence="1" key="1">
    <citation type="submission" date="2015-10" db="EMBL/GenBank/DDBJ databases">
        <authorList>
            <person name="Gilbert D.G."/>
        </authorList>
    </citation>
    <scope>NUCLEOTIDE SEQUENCE</scope>
    <source>
        <strain evidence="1">Phyl III-seqv23</strain>
    </source>
</reference>
<organism evidence="1">
    <name type="scientific">Ralstonia solanacearum</name>
    <name type="common">Pseudomonas solanacearum</name>
    <dbReference type="NCBI Taxonomy" id="305"/>
    <lineage>
        <taxon>Bacteria</taxon>
        <taxon>Pseudomonadati</taxon>
        <taxon>Pseudomonadota</taxon>
        <taxon>Betaproteobacteria</taxon>
        <taxon>Burkholderiales</taxon>
        <taxon>Burkholderiaceae</taxon>
        <taxon>Ralstonia</taxon>
        <taxon>Ralstonia solanacearum species complex</taxon>
    </lineage>
</organism>
<evidence type="ECO:0000313" key="1">
    <source>
        <dbReference type="EMBL" id="CUV58742.1"/>
    </source>
</evidence>
<dbReference type="EMBL" id="LN899820">
    <property type="protein sequence ID" value="CUV58742.1"/>
    <property type="molecule type" value="Genomic_DNA"/>
</dbReference>
<protein>
    <submittedName>
        <fullName evidence="1">Uncharacterized protein</fullName>
    </submittedName>
</protein>
<dbReference type="AlphaFoldDB" id="A0A0S4X474"/>
<name>A0A0S4X474_RALSL</name>
<proteinExistence type="predicted"/>
<sequence>MRFSSCPSGSSARNWIYAHPLYPTGTGLGALRVESARQQAILSFDALNRRAGSSSGMLPRGMSYGDLDLWTEVELP</sequence>
<gene>
    <name evidence="1" type="ORF">RUN215_v1_3740001</name>
</gene>